<evidence type="ECO:0000256" key="4">
    <source>
        <dbReference type="SAM" id="Phobius"/>
    </source>
</evidence>
<comment type="subcellular location">
    <subcellularLocation>
        <location evidence="1">Membrane</location>
        <topology evidence="1">Multi-pass membrane protein</topology>
    </subcellularLocation>
</comment>
<dbReference type="Gene3D" id="1.20.1250.20">
    <property type="entry name" value="MFS general substrate transporter like domains"/>
    <property type="match status" value="2"/>
</dbReference>
<evidence type="ECO:0000313" key="6">
    <source>
        <dbReference type="EMBL" id="KAH7032385.1"/>
    </source>
</evidence>
<evidence type="ECO:0000259" key="5">
    <source>
        <dbReference type="PROSITE" id="PS50850"/>
    </source>
</evidence>
<feature type="transmembrane region" description="Helical" evidence="4">
    <location>
        <begin position="45"/>
        <end position="63"/>
    </location>
</feature>
<feature type="transmembrane region" description="Helical" evidence="4">
    <location>
        <begin position="245"/>
        <end position="266"/>
    </location>
</feature>
<evidence type="ECO:0000256" key="2">
    <source>
        <dbReference type="ARBA" id="ARBA00006727"/>
    </source>
</evidence>
<feature type="transmembrane region" description="Helical" evidence="4">
    <location>
        <begin position="75"/>
        <end position="98"/>
    </location>
</feature>
<dbReference type="Proteomes" id="UP000774617">
    <property type="component" value="Unassembled WGS sequence"/>
</dbReference>
<protein>
    <submittedName>
        <fullName evidence="6">Major facilitator superfamily domain-containing protein</fullName>
    </submittedName>
</protein>
<sequence length="435" mass="46525">MSPRPSSLASEPKHYEPGVVDDSTDSNGPPSPAASPAPPDGGLKAWTQVFMGHLVLINGWGYLSSFGLFQSYYTTLLSATPSAISWIGSAQIFLVYLVGTFSGRALDAGYYHTVLTLGSFMQVLGVFMSSVSTQYWQLFLTQGICKGLGDGLVFCPTVSLVATYFSKKRSLAMAFTASGGATGGIIFPLVAQQLLPKVGFGWTVRTMGFIILFNAAIIVSIARVRLSPRKVGPIVEWSAFKEPSYTLFCIGMFFNLWAVYFAYFYVNTFAKTIIHVSASESLTLLLVMNAVGIPGRLVCGLTADRLLGPINTLVPVAFLAGLLFYCWAAVSSVGALYAFCVIYGFFGAGIQSLFPASCASLTTDLKKMGVRTGMCFSFISIACLTGPPIAGALIQHRQGNFLYAQVFGGSAFMGGTLTLVAARTAKNGLVIKRRM</sequence>
<feature type="transmembrane region" description="Helical" evidence="4">
    <location>
        <begin position="110"/>
        <end position="131"/>
    </location>
</feature>
<reference evidence="6 7" key="1">
    <citation type="journal article" date="2021" name="Nat. Commun.">
        <title>Genetic determinants of endophytism in the Arabidopsis root mycobiome.</title>
        <authorList>
            <person name="Mesny F."/>
            <person name="Miyauchi S."/>
            <person name="Thiergart T."/>
            <person name="Pickel B."/>
            <person name="Atanasova L."/>
            <person name="Karlsson M."/>
            <person name="Huettel B."/>
            <person name="Barry K.W."/>
            <person name="Haridas S."/>
            <person name="Chen C."/>
            <person name="Bauer D."/>
            <person name="Andreopoulos W."/>
            <person name="Pangilinan J."/>
            <person name="LaButti K."/>
            <person name="Riley R."/>
            <person name="Lipzen A."/>
            <person name="Clum A."/>
            <person name="Drula E."/>
            <person name="Henrissat B."/>
            <person name="Kohler A."/>
            <person name="Grigoriev I.V."/>
            <person name="Martin F.M."/>
            <person name="Hacquard S."/>
        </authorList>
    </citation>
    <scope>NUCLEOTIDE SEQUENCE [LARGE SCALE GENOMIC DNA]</scope>
    <source>
        <strain evidence="6 7">MPI-SDFR-AT-0080</strain>
    </source>
</reference>
<feature type="transmembrane region" description="Helical" evidence="4">
    <location>
        <begin position="375"/>
        <end position="395"/>
    </location>
</feature>
<feature type="transmembrane region" description="Helical" evidence="4">
    <location>
        <begin position="401"/>
        <end position="425"/>
    </location>
</feature>
<evidence type="ECO:0000256" key="1">
    <source>
        <dbReference type="ARBA" id="ARBA00004141"/>
    </source>
</evidence>
<evidence type="ECO:0000256" key="3">
    <source>
        <dbReference type="SAM" id="MobiDB-lite"/>
    </source>
</evidence>
<keyword evidence="4" id="KW-0812">Transmembrane</keyword>
<organism evidence="6 7">
    <name type="scientific">Macrophomina phaseolina</name>
    <dbReference type="NCBI Taxonomy" id="35725"/>
    <lineage>
        <taxon>Eukaryota</taxon>
        <taxon>Fungi</taxon>
        <taxon>Dikarya</taxon>
        <taxon>Ascomycota</taxon>
        <taxon>Pezizomycotina</taxon>
        <taxon>Dothideomycetes</taxon>
        <taxon>Dothideomycetes incertae sedis</taxon>
        <taxon>Botryosphaeriales</taxon>
        <taxon>Botryosphaeriaceae</taxon>
        <taxon>Macrophomina</taxon>
    </lineage>
</organism>
<feature type="transmembrane region" description="Helical" evidence="4">
    <location>
        <begin position="171"/>
        <end position="190"/>
    </location>
</feature>
<dbReference type="SUPFAM" id="SSF103473">
    <property type="entry name" value="MFS general substrate transporter"/>
    <property type="match status" value="1"/>
</dbReference>
<evidence type="ECO:0000313" key="7">
    <source>
        <dbReference type="Proteomes" id="UP000774617"/>
    </source>
</evidence>
<dbReference type="InterPro" id="IPR011701">
    <property type="entry name" value="MFS"/>
</dbReference>
<dbReference type="InterPro" id="IPR020846">
    <property type="entry name" value="MFS_dom"/>
</dbReference>
<dbReference type="PROSITE" id="PS50850">
    <property type="entry name" value="MFS"/>
    <property type="match status" value="1"/>
</dbReference>
<dbReference type="PANTHER" id="PTHR11360">
    <property type="entry name" value="MONOCARBOXYLATE TRANSPORTER"/>
    <property type="match status" value="1"/>
</dbReference>
<keyword evidence="4" id="KW-1133">Transmembrane helix</keyword>
<comment type="similarity">
    <text evidence="2">Belongs to the major facilitator superfamily. Monocarboxylate porter (TC 2.A.1.13) family.</text>
</comment>
<feature type="compositionally biased region" description="Pro residues" evidence="3">
    <location>
        <begin position="29"/>
        <end position="38"/>
    </location>
</feature>
<keyword evidence="4" id="KW-0472">Membrane</keyword>
<dbReference type="InterPro" id="IPR050327">
    <property type="entry name" value="Proton-linked_MCT"/>
</dbReference>
<feature type="region of interest" description="Disordered" evidence="3">
    <location>
        <begin position="1"/>
        <end position="38"/>
    </location>
</feature>
<comment type="caution">
    <text evidence="6">The sequence shown here is derived from an EMBL/GenBank/DDBJ whole genome shotgun (WGS) entry which is preliminary data.</text>
</comment>
<feature type="transmembrane region" description="Helical" evidence="4">
    <location>
        <begin position="272"/>
        <end position="294"/>
    </location>
</feature>
<dbReference type="PANTHER" id="PTHR11360:SF130">
    <property type="entry name" value="MAJOR FACILITATOR SUPERFAMILY (MFS) PROFILE DOMAIN-CONTAINING PROTEIN-RELATED"/>
    <property type="match status" value="1"/>
</dbReference>
<feature type="transmembrane region" description="Helical" evidence="4">
    <location>
        <begin position="202"/>
        <end position="224"/>
    </location>
</feature>
<dbReference type="InterPro" id="IPR036259">
    <property type="entry name" value="MFS_trans_sf"/>
</dbReference>
<feature type="transmembrane region" description="Helical" evidence="4">
    <location>
        <begin position="336"/>
        <end position="354"/>
    </location>
</feature>
<accession>A0ABQ8FXC2</accession>
<keyword evidence="7" id="KW-1185">Reference proteome</keyword>
<proteinExistence type="inferred from homology"/>
<dbReference type="EMBL" id="JAGTJR010000040">
    <property type="protein sequence ID" value="KAH7032385.1"/>
    <property type="molecule type" value="Genomic_DNA"/>
</dbReference>
<dbReference type="Pfam" id="PF07690">
    <property type="entry name" value="MFS_1"/>
    <property type="match status" value="1"/>
</dbReference>
<feature type="domain" description="Major facilitator superfamily (MFS) profile" evidence="5">
    <location>
        <begin position="45"/>
        <end position="426"/>
    </location>
</feature>
<name>A0ABQ8FXC2_9PEZI</name>
<gene>
    <name evidence="6" type="ORF">B0J12DRAFT_608178</name>
</gene>
<feature type="transmembrane region" description="Helical" evidence="4">
    <location>
        <begin position="306"/>
        <end position="330"/>
    </location>
</feature>